<evidence type="ECO:0000256" key="1">
    <source>
        <dbReference type="SAM" id="SignalP"/>
    </source>
</evidence>
<proteinExistence type="predicted"/>
<dbReference type="RefSeq" id="WP_119433183.1">
    <property type="nucleotide sequence ID" value="NZ_QWGE01000005.1"/>
</dbReference>
<keyword evidence="1" id="KW-0732">Signal</keyword>
<accession>A0A399RVH5</accession>
<evidence type="ECO:0000313" key="3">
    <source>
        <dbReference type="Proteomes" id="UP000266005"/>
    </source>
</evidence>
<name>A0A399RVH5_9BACT</name>
<evidence type="ECO:0000313" key="2">
    <source>
        <dbReference type="EMBL" id="RIJ34323.1"/>
    </source>
</evidence>
<reference evidence="3" key="1">
    <citation type="submission" date="2018-08" db="EMBL/GenBank/DDBJ databases">
        <title>Mucilaginibacter sp. MYSH2.</title>
        <authorList>
            <person name="Seo T."/>
        </authorList>
    </citation>
    <scope>NUCLEOTIDE SEQUENCE [LARGE SCALE GENOMIC DNA]</scope>
    <source>
        <strain evidence="3">KIRAN</strain>
    </source>
</reference>
<dbReference type="AlphaFoldDB" id="A0A399RVH5"/>
<feature type="chain" id="PRO_5017262574" evidence="1">
    <location>
        <begin position="22"/>
        <end position="121"/>
    </location>
</feature>
<comment type="caution">
    <text evidence="2">The sequence shown here is derived from an EMBL/GenBank/DDBJ whole genome shotgun (WGS) entry which is preliminary data.</text>
</comment>
<dbReference type="EMBL" id="QWGE01000005">
    <property type="protein sequence ID" value="RIJ34323.1"/>
    <property type="molecule type" value="Genomic_DNA"/>
</dbReference>
<gene>
    <name evidence="2" type="ORF">D1627_15490</name>
</gene>
<keyword evidence="3" id="KW-1185">Reference proteome</keyword>
<feature type="signal peptide" evidence="1">
    <location>
        <begin position="1"/>
        <end position="21"/>
    </location>
</feature>
<sequence length="121" mass="13216">MHLLLHLLWLLLFSWFPTSVAGCAPLKANVAAFANADDENQIAAGETHRFRYIQRAAELVVLPEQRQESQRAEQHLWGLAAGRLALLSNAGAGTKAAGTATAVISLGLSSSDIIFPFHYFW</sequence>
<dbReference type="Proteomes" id="UP000266005">
    <property type="component" value="Unassembled WGS sequence"/>
</dbReference>
<organism evidence="2 3">
    <name type="scientific">Pontibacter oryzae</name>
    <dbReference type="NCBI Taxonomy" id="2304593"/>
    <lineage>
        <taxon>Bacteria</taxon>
        <taxon>Pseudomonadati</taxon>
        <taxon>Bacteroidota</taxon>
        <taxon>Cytophagia</taxon>
        <taxon>Cytophagales</taxon>
        <taxon>Hymenobacteraceae</taxon>
        <taxon>Pontibacter</taxon>
    </lineage>
</organism>
<protein>
    <submittedName>
        <fullName evidence="2">Uncharacterized protein</fullName>
    </submittedName>
</protein>